<dbReference type="AlphaFoldDB" id="A0A438IF58"/>
<dbReference type="InterPro" id="IPR011992">
    <property type="entry name" value="EF-hand-dom_pair"/>
</dbReference>
<accession>A0A438IF58</accession>
<proteinExistence type="predicted"/>
<feature type="domain" description="EF-hand" evidence="3">
    <location>
        <begin position="184"/>
        <end position="219"/>
    </location>
</feature>
<dbReference type="InterPro" id="IPR018247">
    <property type="entry name" value="EF_Hand_1_Ca_BS"/>
</dbReference>
<dbReference type="EMBL" id="QGNW01000114">
    <property type="protein sequence ID" value="RVW95380.1"/>
    <property type="molecule type" value="Genomic_DNA"/>
</dbReference>
<dbReference type="Proteomes" id="UP000288805">
    <property type="component" value="Unassembled WGS sequence"/>
</dbReference>
<dbReference type="InterPro" id="IPR044205">
    <property type="entry name" value="KIC/PBP1/KRP1"/>
</dbReference>
<dbReference type="GO" id="GO:0005509">
    <property type="term" value="F:calcium ion binding"/>
    <property type="evidence" value="ECO:0007669"/>
    <property type="project" value="InterPro"/>
</dbReference>
<protein>
    <submittedName>
        <fullName evidence="4">Calcium-binding protein KIC</fullName>
    </submittedName>
</protein>
<dbReference type="PANTHER" id="PTHR47319:SF4">
    <property type="entry name" value="CALCIUM-BINDING PROTEIN KIC"/>
    <property type="match status" value="1"/>
</dbReference>
<dbReference type="OrthoDB" id="343296at2759"/>
<evidence type="ECO:0000259" key="3">
    <source>
        <dbReference type="PROSITE" id="PS50222"/>
    </source>
</evidence>
<feature type="region of interest" description="Disordered" evidence="2">
    <location>
        <begin position="29"/>
        <end position="57"/>
    </location>
</feature>
<keyword evidence="1" id="KW-0106">Calcium</keyword>
<dbReference type="InterPro" id="IPR002048">
    <property type="entry name" value="EF_hand_dom"/>
</dbReference>
<name>A0A438IF58_VITVI</name>
<dbReference type="Gene3D" id="1.10.238.10">
    <property type="entry name" value="EF-hand"/>
    <property type="match status" value="1"/>
</dbReference>
<evidence type="ECO:0000256" key="2">
    <source>
        <dbReference type="SAM" id="MobiDB-lite"/>
    </source>
</evidence>
<dbReference type="Pfam" id="PF13833">
    <property type="entry name" value="EF-hand_8"/>
    <property type="match status" value="1"/>
</dbReference>
<dbReference type="PROSITE" id="PS50222">
    <property type="entry name" value="EF_HAND_2"/>
    <property type="match status" value="1"/>
</dbReference>
<comment type="caution">
    <text evidence="4">The sequence shown here is derived from an EMBL/GenBank/DDBJ whole genome shotgun (WGS) entry which is preliminary data.</text>
</comment>
<dbReference type="PANTHER" id="PTHR47319">
    <property type="entry name" value="CALCIUM-BINDING PROTEIN KIC"/>
    <property type="match status" value="1"/>
</dbReference>
<evidence type="ECO:0000313" key="5">
    <source>
        <dbReference type="Proteomes" id="UP000288805"/>
    </source>
</evidence>
<dbReference type="SUPFAM" id="SSF47473">
    <property type="entry name" value="EF-hand"/>
    <property type="match status" value="1"/>
</dbReference>
<sequence>MYKHEPTKDMVSGFCNPPCADGRQRALGTEQGGRIQKSIHGEDNRKLHRSQRKGKLQLLRIPEKDPPHHHSLQMNLPRSPSIRIMHTTNINLDNNISKYCVPMPCSWVIWLVDIACTARMERDGFRNGGAVFEDLLPVMAEKLDVEAFVSELCGGFRLLADQARGLITPESLRRSSALLGMEGMSKEDAEAMVREGDLDGDGVLNETEFCILMVRLSPGMMQDAEVWLQKALDGELRGRGSSSASS</sequence>
<dbReference type="PROSITE" id="PS00018">
    <property type="entry name" value="EF_HAND_1"/>
    <property type="match status" value="1"/>
</dbReference>
<evidence type="ECO:0000313" key="4">
    <source>
        <dbReference type="EMBL" id="RVW95380.1"/>
    </source>
</evidence>
<organism evidence="4 5">
    <name type="scientific">Vitis vinifera</name>
    <name type="common">Grape</name>
    <dbReference type="NCBI Taxonomy" id="29760"/>
    <lineage>
        <taxon>Eukaryota</taxon>
        <taxon>Viridiplantae</taxon>
        <taxon>Streptophyta</taxon>
        <taxon>Embryophyta</taxon>
        <taxon>Tracheophyta</taxon>
        <taxon>Spermatophyta</taxon>
        <taxon>Magnoliopsida</taxon>
        <taxon>eudicotyledons</taxon>
        <taxon>Gunneridae</taxon>
        <taxon>Pentapetalae</taxon>
        <taxon>rosids</taxon>
        <taxon>Vitales</taxon>
        <taxon>Vitaceae</taxon>
        <taxon>Viteae</taxon>
        <taxon>Vitis</taxon>
    </lineage>
</organism>
<feature type="compositionally biased region" description="Basic residues" evidence="2">
    <location>
        <begin position="46"/>
        <end position="55"/>
    </location>
</feature>
<gene>
    <name evidence="4" type="primary">KIC_0</name>
    <name evidence="4" type="ORF">CK203_028741</name>
</gene>
<reference evidence="4 5" key="1">
    <citation type="journal article" date="2018" name="PLoS Genet.">
        <title>Population sequencing reveals clonal diversity and ancestral inbreeding in the grapevine cultivar Chardonnay.</title>
        <authorList>
            <person name="Roach M.J."/>
            <person name="Johnson D.L."/>
            <person name="Bohlmann J."/>
            <person name="van Vuuren H.J."/>
            <person name="Jones S.J."/>
            <person name="Pretorius I.S."/>
            <person name="Schmidt S.A."/>
            <person name="Borneman A.R."/>
        </authorList>
    </citation>
    <scope>NUCLEOTIDE SEQUENCE [LARGE SCALE GENOMIC DNA]</scope>
    <source>
        <strain evidence="5">cv. Chardonnay</strain>
        <tissue evidence="4">Leaf</tissue>
    </source>
</reference>
<evidence type="ECO:0000256" key="1">
    <source>
        <dbReference type="ARBA" id="ARBA00022837"/>
    </source>
</evidence>